<keyword evidence="1" id="KW-0175">Coiled coil</keyword>
<gene>
    <name evidence="2" type="ORF">GCM10007424_00090</name>
</gene>
<dbReference type="Proteomes" id="UP000615760">
    <property type="component" value="Unassembled WGS sequence"/>
</dbReference>
<proteinExistence type="predicted"/>
<accession>A0ABQ1JB57</accession>
<organism evidence="2 3">
    <name type="scientific">Flavobacterium suaedae</name>
    <dbReference type="NCBI Taxonomy" id="1767027"/>
    <lineage>
        <taxon>Bacteria</taxon>
        <taxon>Pseudomonadati</taxon>
        <taxon>Bacteroidota</taxon>
        <taxon>Flavobacteriia</taxon>
        <taxon>Flavobacteriales</taxon>
        <taxon>Flavobacteriaceae</taxon>
        <taxon>Flavobacterium</taxon>
    </lineage>
</organism>
<evidence type="ECO:0000256" key="1">
    <source>
        <dbReference type="SAM" id="Coils"/>
    </source>
</evidence>
<reference evidence="3" key="1">
    <citation type="journal article" date="2019" name="Int. J. Syst. Evol. Microbiol.">
        <title>The Global Catalogue of Microorganisms (GCM) 10K type strain sequencing project: providing services to taxonomists for standard genome sequencing and annotation.</title>
        <authorList>
            <consortium name="The Broad Institute Genomics Platform"/>
            <consortium name="The Broad Institute Genome Sequencing Center for Infectious Disease"/>
            <person name="Wu L."/>
            <person name="Ma J."/>
        </authorList>
    </citation>
    <scope>NUCLEOTIDE SEQUENCE [LARGE SCALE GENOMIC DNA]</scope>
    <source>
        <strain evidence="3">CGMCC 1.15461</strain>
    </source>
</reference>
<name>A0ABQ1JB57_9FLAO</name>
<evidence type="ECO:0000313" key="3">
    <source>
        <dbReference type="Proteomes" id="UP000615760"/>
    </source>
</evidence>
<comment type="caution">
    <text evidence="2">The sequence shown here is derived from an EMBL/GenBank/DDBJ whole genome shotgun (WGS) entry which is preliminary data.</text>
</comment>
<protein>
    <submittedName>
        <fullName evidence="2">Uncharacterized protein</fullName>
    </submittedName>
</protein>
<keyword evidence="3" id="KW-1185">Reference proteome</keyword>
<dbReference type="RefSeq" id="WP_188619178.1">
    <property type="nucleotide sequence ID" value="NZ_BMJE01000001.1"/>
</dbReference>
<evidence type="ECO:0000313" key="2">
    <source>
        <dbReference type="EMBL" id="GGB64223.1"/>
    </source>
</evidence>
<sequence>MEKVTLTRKEFYNLVWSTPLSKLAKTYAISDNGLRKMCKKYQVPIPPNGYWQKLKFNKPVMPGKLPAFGTGNDAIELTLRGDENPFNLDASPETILVRKLKADPDAPLIVPETLAKAHPHIRETKRYWVEQNKHSDRFRFGNAMPHLSIGTEKANRPRALLFFDTLIKLLEYRGHGVAINERGTFALIDGVEIKLSLREASNRVYNTESRWPTSELIPNGKLILKSGRYSFDKEWRDNKTKIEDMLPRIVVRLELDAQKEAQWRETARIAAIEREKEEQLRQEKERLRKAEQAKLDTLLSQADNFAKAEKIRAFVAAAERTAMIKGGISEEIQLWIDWALAKADWYDPTIVTSDSILGDLD</sequence>
<feature type="coiled-coil region" evidence="1">
    <location>
        <begin position="270"/>
        <end position="301"/>
    </location>
</feature>
<dbReference type="EMBL" id="BMJE01000001">
    <property type="protein sequence ID" value="GGB64223.1"/>
    <property type="molecule type" value="Genomic_DNA"/>
</dbReference>